<dbReference type="SUPFAM" id="SSF54695">
    <property type="entry name" value="POZ domain"/>
    <property type="match status" value="1"/>
</dbReference>
<name>A0A4Y7PT39_9AGAM</name>
<dbReference type="InterPro" id="IPR011333">
    <property type="entry name" value="SKP1/BTB/POZ_sf"/>
</dbReference>
<dbReference type="EMBL" id="ML170218">
    <property type="protein sequence ID" value="TDL17690.1"/>
    <property type="molecule type" value="Genomic_DNA"/>
</dbReference>
<evidence type="ECO:0000313" key="2">
    <source>
        <dbReference type="EMBL" id="TDL17690.1"/>
    </source>
</evidence>
<dbReference type="PROSITE" id="PS50097">
    <property type="entry name" value="BTB"/>
    <property type="match status" value="1"/>
</dbReference>
<dbReference type="AlphaFoldDB" id="A0A4Y7PT39"/>
<proteinExistence type="predicted"/>
<dbReference type="Proteomes" id="UP000294933">
    <property type="component" value="Unassembled WGS sequence"/>
</dbReference>
<dbReference type="STRING" id="50990.A0A4Y7PT39"/>
<dbReference type="Gene3D" id="3.30.710.10">
    <property type="entry name" value="Potassium Channel Kv1.1, Chain A"/>
    <property type="match status" value="1"/>
</dbReference>
<dbReference type="SMART" id="SM00225">
    <property type="entry name" value="BTB"/>
    <property type="match status" value="1"/>
</dbReference>
<evidence type="ECO:0000259" key="1">
    <source>
        <dbReference type="PROSITE" id="PS50097"/>
    </source>
</evidence>
<dbReference type="CDD" id="cd18186">
    <property type="entry name" value="BTB_POZ_ZBTB_KLHL-like"/>
    <property type="match status" value="1"/>
</dbReference>
<keyword evidence="3" id="KW-1185">Reference proteome</keyword>
<feature type="domain" description="BTB" evidence="1">
    <location>
        <begin position="4"/>
        <end position="79"/>
    </location>
</feature>
<reference evidence="2 3" key="1">
    <citation type="submission" date="2018-06" db="EMBL/GenBank/DDBJ databases">
        <title>A transcriptomic atlas of mushroom development highlights an independent origin of complex multicellularity.</title>
        <authorList>
            <consortium name="DOE Joint Genome Institute"/>
            <person name="Krizsan K."/>
            <person name="Almasi E."/>
            <person name="Merenyi Z."/>
            <person name="Sahu N."/>
            <person name="Viragh M."/>
            <person name="Koszo T."/>
            <person name="Mondo S."/>
            <person name="Kiss B."/>
            <person name="Balint B."/>
            <person name="Kues U."/>
            <person name="Barry K."/>
            <person name="Hegedus J.C."/>
            <person name="Henrissat B."/>
            <person name="Johnson J."/>
            <person name="Lipzen A."/>
            <person name="Ohm R."/>
            <person name="Nagy I."/>
            <person name="Pangilinan J."/>
            <person name="Yan J."/>
            <person name="Xiong Y."/>
            <person name="Grigoriev I.V."/>
            <person name="Hibbett D.S."/>
            <person name="Nagy L.G."/>
        </authorList>
    </citation>
    <scope>NUCLEOTIDE SEQUENCE [LARGE SCALE GENOMIC DNA]</scope>
    <source>
        <strain evidence="2 3">SZMC22713</strain>
    </source>
</reference>
<dbReference type="InterPro" id="IPR000210">
    <property type="entry name" value="BTB/POZ_dom"/>
</dbReference>
<dbReference type="OrthoDB" id="3218112at2759"/>
<gene>
    <name evidence="2" type="ORF">BD410DRAFT_794168</name>
</gene>
<protein>
    <recommendedName>
        <fullName evidence="1">BTB domain-containing protein</fullName>
    </recommendedName>
</protein>
<accession>A0A4Y7PT39</accession>
<dbReference type="Pfam" id="PF00651">
    <property type="entry name" value="BTB"/>
    <property type="match status" value="1"/>
</dbReference>
<organism evidence="2 3">
    <name type="scientific">Rickenella mellea</name>
    <dbReference type="NCBI Taxonomy" id="50990"/>
    <lineage>
        <taxon>Eukaryota</taxon>
        <taxon>Fungi</taxon>
        <taxon>Dikarya</taxon>
        <taxon>Basidiomycota</taxon>
        <taxon>Agaricomycotina</taxon>
        <taxon>Agaricomycetes</taxon>
        <taxon>Hymenochaetales</taxon>
        <taxon>Rickenellaceae</taxon>
        <taxon>Rickenella</taxon>
    </lineage>
</organism>
<dbReference type="VEuPathDB" id="FungiDB:BD410DRAFT_794168"/>
<sequence>MADGDVVLSFPEDCVSGEEEYVLFRVHKFILSHNSTTFKTMLDKRLLNKRTRNLYKGAPVLKLEDSAEDFNNLLEVLYDPTKIPFKKWDPDTPLNIKCILLLTDKYHFASLRKRIVDHIKEDWPATINEWDIVEFAVQTFKRNDPQEALDNHFPEPGAAIQLARLCNIPEILPAAFYHLSRLHQNEDWDMCWGSSPDEDTLEKVAAGKKRTARWGLLTDQDYRCLVRGRDFLEDALSDTVFPSSILPWTIPDGMCDNQHHCRSLFPNVLASMRNDSRRTRDVLAVLDTYASKDISQEYHLCLLCGAVLNISLKALRGSLWTSLPRFFDV</sequence>
<evidence type="ECO:0000313" key="3">
    <source>
        <dbReference type="Proteomes" id="UP000294933"/>
    </source>
</evidence>